<gene>
    <name evidence="2" type="ORF">CUNI_LOCUS3552</name>
</gene>
<dbReference type="SMART" id="SM00034">
    <property type="entry name" value="CLECT"/>
    <property type="match status" value="1"/>
</dbReference>
<dbReference type="InterPro" id="IPR001304">
    <property type="entry name" value="C-type_lectin-like"/>
</dbReference>
<evidence type="ECO:0000313" key="2">
    <source>
        <dbReference type="EMBL" id="CAG5117994.1"/>
    </source>
</evidence>
<dbReference type="InterPro" id="IPR016186">
    <property type="entry name" value="C-type_lectin-like/link_sf"/>
</dbReference>
<dbReference type="SUPFAM" id="SSF56436">
    <property type="entry name" value="C-type lectin-like"/>
    <property type="match status" value="1"/>
</dbReference>
<feature type="domain" description="C-type lectin" evidence="1">
    <location>
        <begin position="100"/>
        <end position="220"/>
    </location>
</feature>
<dbReference type="Proteomes" id="UP000678393">
    <property type="component" value="Unassembled WGS sequence"/>
</dbReference>
<evidence type="ECO:0000313" key="3">
    <source>
        <dbReference type="Proteomes" id="UP000678393"/>
    </source>
</evidence>
<dbReference type="AlphaFoldDB" id="A0A8S3YM92"/>
<dbReference type="Gene3D" id="3.10.100.10">
    <property type="entry name" value="Mannose-Binding Protein A, subunit A"/>
    <property type="match status" value="1"/>
</dbReference>
<sequence>VGQVSVQLFRFQMIDGVDGRSGLTHARTASLVFSCAISCHQMSQPCYSFAYDEATSACTLEAPVKNDRAPVSLFQGYLFSSVVCSQPGYRLHIQRDVAMCLGVSTDKLNYTDASLACQKQGAHLLTLKTEAKLRLFGGAQKPANQLFWIGLDDIQREGIFQWLDDKTVITPDFQKQLFGEAQPDDWSPQEDCCVYDKDFYSDSYPIADAECGNKFLYFCESQPTFLSMQHST</sequence>
<evidence type="ECO:0000259" key="1">
    <source>
        <dbReference type="PROSITE" id="PS50041"/>
    </source>
</evidence>
<dbReference type="Pfam" id="PF00059">
    <property type="entry name" value="Lectin_C"/>
    <property type="match status" value="1"/>
</dbReference>
<feature type="non-terminal residue" evidence="2">
    <location>
        <position position="232"/>
    </location>
</feature>
<reference evidence="2" key="1">
    <citation type="submission" date="2021-04" db="EMBL/GenBank/DDBJ databases">
        <authorList>
            <consortium name="Molecular Ecology Group"/>
        </authorList>
    </citation>
    <scope>NUCLEOTIDE SEQUENCE</scope>
</reference>
<dbReference type="OrthoDB" id="6065702at2759"/>
<accession>A0A8S3YM92</accession>
<proteinExistence type="predicted"/>
<protein>
    <recommendedName>
        <fullName evidence="1">C-type lectin domain-containing protein</fullName>
    </recommendedName>
</protein>
<name>A0A8S3YM92_9EUPU</name>
<comment type="caution">
    <text evidence="2">The sequence shown here is derived from an EMBL/GenBank/DDBJ whole genome shotgun (WGS) entry which is preliminary data.</text>
</comment>
<organism evidence="2 3">
    <name type="scientific">Candidula unifasciata</name>
    <dbReference type="NCBI Taxonomy" id="100452"/>
    <lineage>
        <taxon>Eukaryota</taxon>
        <taxon>Metazoa</taxon>
        <taxon>Spiralia</taxon>
        <taxon>Lophotrochozoa</taxon>
        <taxon>Mollusca</taxon>
        <taxon>Gastropoda</taxon>
        <taxon>Heterobranchia</taxon>
        <taxon>Euthyneura</taxon>
        <taxon>Panpulmonata</taxon>
        <taxon>Eupulmonata</taxon>
        <taxon>Stylommatophora</taxon>
        <taxon>Helicina</taxon>
        <taxon>Helicoidea</taxon>
        <taxon>Geomitridae</taxon>
        <taxon>Candidula</taxon>
    </lineage>
</organism>
<dbReference type="EMBL" id="CAJHNH020000484">
    <property type="protein sequence ID" value="CAG5117994.1"/>
    <property type="molecule type" value="Genomic_DNA"/>
</dbReference>
<dbReference type="InterPro" id="IPR016187">
    <property type="entry name" value="CTDL_fold"/>
</dbReference>
<dbReference type="PROSITE" id="PS50041">
    <property type="entry name" value="C_TYPE_LECTIN_2"/>
    <property type="match status" value="1"/>
</dbReference>
<dbReference type="PANTHER" id="PTHR22803">
    <property type="entry name" value="MANNOSE, PHOSPHOLIPASE, LECTIN RECEPTOR RELATED"/>
    <property type="match status" value="1"/>
</dbReference>
<dbReference type="InterPro" id="IPR050111">
    <property type="entry name" value="C-type_lectin/snaclec_domain"/>
</dbReference>
<keyword evidence="3" id="KW-1185">Reference proteome</keyword>